<evidence type="ECO:0000259" key="11">
    <source>
        <dbReference type="PROSITE" id="PS50046"/>
    </source>
</evidence>
<dbReference type="Gene3D" id="3.30.450.20">
    <property type="entry name" value="PAS domain"/>
    <property type="match status" value="1"/>
</dbReference>
<keyword evidence="6" id="KW-0418">Kinase</keyword>
<dbReference type="GO" id="GO:0009881">
    <property type="term" value="F:photoreceptor activity"/>
    <property type="evidence" value="ECO:0007669"/>
    <property type="project" value="UniProtKB-KW"/>
</dbReference>
<keyword evidence="13" id="KW-1185">Reference proteome</keyword>
<organism evidence="12 13">
    <name type="scientific">Alteromonas profundi</name>
    <dbReference type="NCBI Taxonomy" id="2696062"/>
    <lineage>
        <taxon>Bacteria</taxon>
        <taxon>Pseudomonadati</taxon>
        <taxon>Pseudomonadota</taxon>
        <taxon>Gammaproteobacteria</taxon>
        <taxon>Alteromonadales</taxon>
        <taxon>Alteromonadaceae</taxon>
        <taxon>Alteromonas/Salinimonas group</taxon>
        <taxon>Alteromonas</taxon>
    </lineage>
</organism>
<dbReference type="Gene3D" id="3.30.450.40">
    <property type="match status" value="1"/>
</dbReference>
<dbReference type="Pfam" id="PF08446">
    <property type="entry name" value="PAS_2"/>
    <property type="match status" value="1"/>
</dbReference>
<dbReference type="SUPFAM" id="SSF55785">
    <property type="entry name" value="PYP-like sensor domain (PAS domain)"/>
    <property type="match status" value="1"/>
</dbReference>
<dbReference type="GO" id="GO:0000160">
    <property type="term" value="P:phosphorelay signal transduction system"/>
    <property type="evidence" value="ECO:0007669"/>
    <property type="project" value="UniProtKB-KW"/>
</dbReference>
<feature type="domain" description="Phytochrome chromophore attachment site" evidence="11">
    <location>
        <begin position="150"/>
        <end position="304"/>
    </location>
</feature>
<comment type="caution">
    <text evidence="12">The sequence shown here is derived from an EMBL/GenBank/DDBJ whole genome shotgun (WGS) entry which is preliminary data.</text>
</comment>
<dbReference type="InterPro" id="IPR016132">
    <property type="entry name" value="Phyto_chromo_attachment"/>
</dbReference>
<dbReference type="PANTHER" id="PTHR43065:SF10">
    <property type="entry name" value="PEROXIDE STRESS-ACTIVATED HISTIDINE KINASE MAK3"/>
    <property type="match status" value="1"/>
</dbReference>
<keyword evidence="3" id="KW-0716">Sensory transduction</keyword>
<accession>A0A7X5LM80</accession>
<evidence type="ECO:0000256" key="2">
    <source>
        <dbReference type="ARBA" id="ARBA00022553"/>
    </source>
</evidence>
<keyword evidence="9" id="KW-0902">Two-component regulatory system</keyword>
<evidence type="ECO:0000256" key="10">
    <source>
        <dbReference type="ARBA" id="ARBA00023170"/>
    </source>
</evidence>
<dbReference type="AlphaFoldDB" id="A0A7X5LM80"/>
<evidence type="ECO:0000313" key="13">
    <source>
        <dbReference type="Proteomes" id="UP000470213"/>
    </source>
</evidence>
<keyword evidence="4" id="KW-0808">Transferase</keyword>
<gene>
    <name evidence="12" type="ORF">GTH32_09950</name>
</gene>
<dbReference type="PRINTS" id="PR01033">
    <property type="entry name" value="PHYTOCHROME"/>
</dbReference>
<evidence type="ECO:0000256" key="9">
    <source>
        <dbReference type="ARBA" id="ARBA00023012"/>
    </source>
</evidence>
<evidence type="ECO:0000256" key="7">
    <source>
        <dbReference type="ARBA" id="ARBA00022840"/>
    </source>
</evidence>
<dbReference type="GO" id="GO:0016301">
    <property type="term" value="F:kinase activity"/>
    <property type="evidence" value="ECO:0007669"/>
    <property type="project" value="UniProtKB-KW"/>
</dbReference>
<evidence type="ECO:0000256" key="6">
    <source>
        <dbReference type="ARBA" id="ARBA00022777"/>
    </source>
</evidence>
<dbReference type="PANTHER" id="PTHR43065">
    <property type="entry name" value="SENSOR HISTIDINE KINASE"/>
    <property type="match status" value="1"/>
</dbReference>
<evidence type="ECO:0000256" key="8">
    <source>
        <dbReference type="ARBA" id="ARBA00022991"/>
    </source>
</evidence>
<reference evidence="12 13" key="1">
    <citation type="submission" date="2020-01" db="EMBL/GenBank/DDBJ databases">
        <authorList>
            <person name="Chen J."/>
            <person name="Zhu S."/>
            <person name="Yang J."/>
        </authorList>
    </citation>
    <scope>NUCLEOTIDE SEQUENCE [LARGE SCALE GENOMIC DNA]</scope>
    <source>
        <strain evidence="12 13">345S023</strain>
    </source>
</reference>
<dbReference type="GO" id="GO:0006355">
    <property type="term" value="P:regulation of DNA-templated transcription"/>
    <property type="evidence" value="ECO:0007669"/>
    <property type="project" value="InterPro"/>
</dbReference>
<evidence type="ECO:0000256" key="4">
    <source>
        <dbReference type="ARBA" id="ARBA00022679"/>
    </source>
</evidence>
<evidence type="ECO:0000256" key="1">
    <source>
        <dbReference type="ARBA" id="ARBA00022543"/>
    </source>
</evidence>
<dbReference type="PROSITE" id="PS50046">
    <property type="entry name" value="PHYTOCHROME_2"/>
    <property type="match status" value="1"/>
</dbReference>
<keyword evidence="2" id="KW-0597">Phosphoprotein</keyword>
<sequence length="503" mass="56493">MNKDDESKTSSSTLPLKTLLANCEKEALHLSGKIQGFGAALFIENESLVVTAASENVASYIGLSVSTLIGLKVHELDWLPLGVLYNLGVNPGSRAHAFNESVYGQQLNFRSHRSDSGILIEIEPTTAKVTQRQYLQLKTAILPNIGSDWKEQDYWEQLITTLNELLPCERVLLYRFNEQWSGEVVAEKVIDGLQPYLKLKFPASDIPAIARQMYHQNPSRYIADSGAEPVNFLTVSGAPLDLTYSDLRSVSPIHGEYMQNMGVRTSFSIPIMQQGKLWGIVSCHHSSVTHIDSHVRYQAESLVKYFSMIFSTFQSKSRLFLLTSLDQEVSRLSHLMVNKSSDNMNMLVASVAKAFAAQSCALFLNDTWYFTADSGLDKSVLGDIDKCCRWNASDVILHEQDIRNIEGLASVQCDATRGIMLIRLNFEFDSARFYLFRVPEKQVTHWAGDPDKTKQKVNEKGVLTPRASFERWSEVDGEKGIPWSKKDILLAKKLRAALIRLLT</sequence>
<evidence type="ECO:0000256" key="5">
    <source>
        <dbReference type="ARBA" id="ARBA00022741"/>
    </source>
</evidence>
<keyword evidence="1" id="KW-0600">Photoreceptor protein</keyword>
<dbReference type="SUPFAM" id="SSF55781">
    <property type="entry name" value="GAF domain-like"/>
    <property type="match status" value="2"/>
</dbReference>
<dbReference type="InterPro" id="IPR043150">
    <property type="entry name" value="Phytochrome_PHY_sf"/>
</dbReference>
<keyword evidence="7" id="KW-0067">ATP-binding</keyword>
<keyword evidence="10" id="KW-0675">Receptor</keyword>
<dbReference type="InterPro" id="IPR035965">
    <property type="entry name" value="PAS-like_dom_sf"/>
</dbReference>
<dbReference type="InterPro" id="IPR029016">
    <property type="entry name" value="GAF-like_dom_sf"/>
</dbReference>
<dbReference type="Pfam" id="PF00360">
    <property type="entry name" value="PHY"/>
    <property type="match status" value="1"/>
</dbReference>
<proteinExistence type="predicted"/>
<dbReference type="RefSeq" id="WP_163085283.1">
    <property type="nucleotide sequence ID" value="NZ_JAAAWN010000011.1"/>
</dbReference>
<dbReference type="SMART" id="SM00065">
    <property type="entry name" value="GAF"/>
    <property type="match status" value="1"/>
</dbReference>
<dbReference type="InterPro" id="IPR013654">
    <property type="entry name" value="PAS_2"/>
</dbReference>
<evidence type="ECO:0000256" key="3">
    <source>
        <dbReference type="ARBA" id="ARBA00022606"/>
    </source>
</evidence>
<keyword evidence="8" id="KW-0157">Chromophore</keyword>
<name>A0A7X5LM80_9ALTE</name>
<dbReference type="InterPro" id="IPR013515">
    <property type="entry name" value="Phytochrome_cen-reg"/>
</dbReference>
<dbReference type="GO" id="GO:0005524">
    <property type="term" value="F:ATP binding"/>
    <property type="evidence" value="ECO:0007669"/>
    <property type="project" value="UniProtKB-KW"/>
</dbReference>
<dbReference type="InterPro" id="IPR003018">
    <property type="entry name" value="GAF"/>
</dbReference>
<evidence type="ECO:0000313" key="12">
    <source>
        <dbReference type="EMBL" id="NDV91504.1"/>
    </source>
</evidence>
<dbReference type="Gene3D" id="3.30.450.270">
    <property type="match status" value="1"/>
</dbReference>
<dbReference type="InterPro" id="IPR001294">
    <property type="entry name" value="Phytochrome"/>
</dbReference>
<dbReference type="EMBL" id="JAAAWN010000011">
    <property type="protein sequence ID" value="NDV91504.1"/>
    <property type="molecule type" value="Genomic_DNA"/>
</dbReference>
<protein>
    <submittedName>
        <fullName evidence="12">GAF domain-containing protein</fullName>
    </submittedName>
</protein>
<keyword evidence="5" id="KW-0547">Nucleotide-binding</keyword>
<dbReference type="GO" id="GO:0009584">
    <property type="term" value="P:detection of visible light"/>
    <property type="evidence" value="ECO:0007669"/>
    <property type="project" value="InterPro"/>
</dbReference>
<dbReference type="Proteomes" id="UP000470213">
    <property type="component" value="Unassembled WGS sequence"/>
</dbReference>
<dbReference type="Pfam" id="PF01590">
    <property type="entry name" value="GAF"/>
    <property type="match status" value="1"/>
</dbReference>